<dbReference type="Proteomes" id="UP001596445">
    <property type="component" value="Unassembled WGS sequence"/>
</dbReference>
<dbReference type="AlphaFoldDB" id="A0ABD5VYM1"/>
<comment type="caution">
    <text evidence="2">The sequence shown here is derived from an EMBL/GenBank/DDBJ whole genome shotgun (WGS) entry which is preliminary data.</text>
</comment>
<gene>
    <name evidence="2" type="ORF">ACFQQG_09615</name>
</gene>
<feature type="transmembrane region" description="Helical" evidence="1">
    <location>
        <begin position="91"/>
        <end position="108"/>
    </location>
</feature>
<feature type="transmembrane region" description="Helical" evidence="1">
    <location>
        <begin position="114"/>
        <end position="133"/>
    </location>
</feature>
<protein>
    <submittedName>
        <fullName evidence="2">Uncharacterized protein</fullName>
    </submittedName>
</protein>
<dbReference type="RefSeq" id="WP_382185299.1">
    <property type="nucleotide sequence ID" value="NZ_JBHSZI010000001.1"/>
</dbReference>
<evidence type="ECO:0000313" key="3">
    <source>
        <dbReference type="Proteomes" id="UP001596445"/>
    </source>
</evidence>
<keyword evidence="1" id="KW-0472">Membrane</keyword>
<evidence type="ECO:0000313" key="2">
    <source>
        <dbReference type="EMBL" id="MFC7058385.1"/>
    </source>
</evidence>
<keyword evidence="1" id="KW-1133">Transmembrane helix</keyword>
<organism evidence="2 3">
    <name type="scientific">Halovenus salina</name>
    <dbReference type="NCBI Taxonomy" id="1510225"/>
    <lineage>
        <taxon>Archaea</taxon>
        <taxon>Methanobacteriati</taxon>
        <taxon>Methanobacteriota</taxon>
        <taxon>Stenosarchaea group</taxon>
        <taxon>Halobacteria</taxon>
        <taxon>Halobacteriales</taxon>
        <taxon>Haloarculaceae</taxon>
        <taxon>Halovenus</taxon>
    </lineage>
</organism>
<evidence type="ECO:0000256" key="1">
    <source>
        <dbReference type="SAM" id="Phobius"/>
    </source>
</evidence>
<sequence length="178" mass="19593">MDSGWQYRLSSILGTAMLTAGAVVATNLRVVHEAFATVPFFGNPAPEVLPAGELQFAVITTLVVVLATMWPLFKPQPRRILDTILLTQKRMILAMVGLAAIGYFKYSYRLPRTTIMLTTTALLVLLPLFMITIRRRPSGSSRAIIVGDDPKAMDSLLTATKLPCLGTSHHRPCTNRRV</sequence>
<accession>A0ABD5VYM1</accession>
<keyword evidence="1" id="KW-0812">Transmembrane</keyword>
<dbReference type="EMBL" id="JBHSZI010000001">
    <property type="protein sequence ID" value="MFC7058385.1"/>
    <property type="molecule type" value="Genomic_DNA"/>
</dbReference>
<reference evidence="2 3" key="1">
    <citation type="journal article" date="2019" name="Int. J. Syst. Evol. Microbiol.">
        <title>The Global Catalogue of Microorganisms (GCM) 10K type strain sequencing project: providing services to taxonomists for standard genome sequencing and annotation.</title>
        <authorList>
            <consortium name="The Broad Institute Genomics Platform"/>
            <consortium name="The Broad Institute Genome Sequencing Center for Infectious Disease"/>
            <person name="Wu L."/>
            <person name="Ma J."/>
        </authorList>
    </citation>
    <scope>NUCLEOTIDE SEQUENCE [LARGE SCALE GENOMIC DNA]</scope>
    <source>
        <strain evidence="2 3">JCM 30072</strain>
    </source>
</reference>
<name>A0ABD5VYM1_9EURY</name>
<keyword evidence="3" id="KW-1185">Reference proteome</keyword>
<feature type="transmembrane region" description="Helical" evidence="1">
    <location>
        <begin position="49"/>
        <end position="70"/>
    </location>
</feature>
<proteinExistence type="predicted"/>